<evidence type="ECO:0000256" key="1">
    <source>
        <dbReference type="ARBA" id="ARBA00004141"/>
    </source>
</evidence>
<keyword evidence="3" id="KW-0812">Transmembrane</keyword>
<dbReference type="GeneID" id="27338418"/>
<feature type="transmembrane region" description="Helical" evidence="3">
    <location>
        <begin position="51"/>
        <end position="72"/>
    </location>
</feature>
<dbReference type="InterPro" id="IPR036259">
    <property type="entry name" value="MFS_trans_sf"/>
</dbReference>
<reference evidence="4 5" key="1">
    <citation type="submission" date="2015-01" db="EMBL/GenBank/DDBJ databases">
        <title>The Genome Sequence of Exophiala spinifera CBS89968.</title>
        <authorList>
            <consortium name="The Broad Institute Genomics Platform"/>
            <person name="Cuomo C."/>
            <person name="de Hoog S."/>
            <person name="Gorbushina A."/>
            <person name="Stielow B."/>
            <person name="Teixiera M."/>
            <person name="Abouelleil A."/>
            <person name="Chapman S.B."/>
            <person name="Priest M."/>
            <person name="Young S.K."/>
            <person name="Wortman J."/>
            <person name="Nusbaum C."/>
            <person name="Birren B."/>
        </authorList>
    </citation>
    <scope>NUCLEOTIDE SEQUENCE [LARGE SCALE GENOMIC DNA]</scope>
    <source>
        <strain evidence="4 5">CBS 89968</strain>
    </source>
</reference>
<comment type="similarity">
    <text evidence="2">Belongs to the major facilitator superfamily. Monocarboxylate porter (TC 2.A.1.13) family.</text>
</comment>
<feature type="transmembrane region" description="Helical" evidence="3">
    <location>
        <begin position="343"/>
        <end position="367"/>
    </location>
</feature>
<keyword evidence="5" id="KW-1185">Reference proteome</keyword>
<evidence type="ECO:0000313" key="4">
    <source>
        <dbReference type="EMBL" id="KIW10373.1"/>
    </source>
</evidence>
<dbReference type="GO" id="GO:0022857">
    <property type="term" value="F:transmembrane transporter activity"/>
    <property type="evidence" value="ECO:0007669"/>
    <property type="project" value="InterPro"/>
</dbReference>
<dbReference type="Gene3D" id="1.20.1250.20">
    <property type="entry name" value="MFS general substrate transporter like domains"/>
    <property type="match status" value="2"/>
</dbReference>
<sequence>MDAVLNYNIPDNATDSIFDAQGVVEDAKESSVNMEDKSESEASSFDNGIKAWLQVFGAFFLWFNSWGIINAYGAFQTFFEQQLLADTSPSTIAWVGSVQSALLMLVSVVTGPLFDAGYFAMMIPAGTSLLVFGLMMSSISTTYYQIILAQGVCVGIGSGFLFMPAVALLPQYFKRRRSLANGIAASGSSIGGVIYPIMFHKLQEEVGFPWATRVMAFFVLATCCLSIGSMRLRFRLQQTRTLFQMSAFKEPQYVLFCLACFLGFLGSYNFLVYIQPFAIETGVVNDSIGFYLLAVLNAASTFGRVIPNFIADYTGILNMLIPSVISSTVLAYCWVAIRPMPGIVTLSALYGFFSGGFASLVPVGVVSISKDADSIGARLGMCFAIESIGLLIGTPIGVAILSKTGSYLGLQLFCGSCLALSALIFVIIRFLESGRKLVYKC</sequence>
<keyword evidence="3" id="KW-1133">Transmembrane helix</keyword>
<comment type="subcellular location">
    <subcellularLocation>
        <location evidence="1">Membrane</location>
        <topology evidence="1">Multi-pass membrane protein</topology>
    </subcellularLocation>
</comment>
<feature type="transmembrane region" description="Helical" evidence="3">
    <location>
        <begin position="253"/>
        <end position="276"/>
    </location>
</feature>
<dbReference type="GO" id="GO:0016020">
    <property type="term" value="C:membrane"/>
    <property type="evidence" value="ECO:0007669"/>
    <property type="project" value="UniProtKB-SubCell"/>
</dbReference>
<feature type="transmembrane region" description="Helical" evidence="3">
    <location>
        <begin position="143"/>
        <end position="167"/>
    </location>
</feature>
<evidence type="ECO:0000256" key="2">
    <source>
        <dbReference type="ARBA" id="ARBA00006727"/>
    </source>
</evidence>
<feature type="transmembrane region" description="Helical" evidence="3">
    <location>
        <begin position="407"/>
        <end position="431"/>
    </location>
</feature>
<feature type="transmembrane region" description="Helical" evidence="3">
    <location>
        <begin position="319"/>
        <end position="337"/>
    </location>
</feature>
<evidence type="ECO:0000256" key="3">
    <source>
        <dbReference type="SAM" id="Phobius"/>
    </source>
</evidence>
<dbReference type="VEuPathDB" id="FungiDB:PV08_11335"/>
<dbReference type="InterPro" id="IPR050327">
    <property type="entry name" value="Proton-linked_MCT"/>
</dbReference>
<feature type="transmembrane region" description="Helical" evidence="3">
    <location>
        <begin position="379"/>
        <end position="401"/>
    </location>
</feature>
<dbReference type="Proteomes" id="UP000053328">
    <property type="component" value="Unassembled WGS sequence"/>
</dbReference>
<feature type="transmembrane region" description="Helical" evidence="3">
    <location>
        <begin position="179"/>
        <end position="198"/>
    </location>
</feature>
<gene>
    <name evidence="4" type="ORF">PV08_11335</name>
</gene>
<name>A0A0D2AUG6_9EURO</name>
<accession>A0A0D2AUG6</accession>
<proteinExistence type="inferred from homology"/>
<dbReference type="HOGENOM" id="CLU_001265_1_1_1"/>
<dbReference type="Pfam" id="PF07690">
    <property type="entry name" value="MFS_1"/>
    <property type="match status" value="1"/>
</dbReference>
<dbReference type="OrthoDB" id="6509908at2759"/>
<dbReference type="EMBL" id="KN847500">
    <property type="protein sequence ID" value="KIW10373.1"/>
    <property type="molecule type" value="Genomic_DNA"/>
</dbReference>
<dbReference type="PANTHER" id="PTHR11360:SF280">
    <property type="entry name" value="MONOCARBOXYLATE TRANSPORTER, PUTATIVE (AFU_ORTHOLOGUE AFUA_1G05170)-RELATED"/>
    <property type="match status" value="1"/>
</dbReference>
<dbReference type="InterPro" id="IPR011701">
    <property type="entry name" value="MFS"/>
</dbReference>
<feature type="transmembrane region" description="Helical" evidence="3">
    <location>
        <begin position="288"/>
        <end position="307"/>
    </location>
</feature>
<organism evidence="4 5">
    <name type="scientific">Exophiala spinifera</name>
    <dbReference type="NCBI Taxonomy" id="91928"/>
    <lineage>
        <taxon>Eukaryota</taxon>
        <taxon>Fungi</taxon>
        <taxon>Dikarya</taxon>
        <taxon>Ascomycota</taxon>
        <taxon>Pezizomycotina</taxon>
        <taxon>Eurotiomycetes</taxon>
        <taxon>Chaetothyriomycetidae</taxon>
        <taxon>Chaetothyriales</taxon>
        <taxon>Herpotrichiellaceae</taxon>
        <taxon>Exophiala</taxon>
    </lineage>
</organism>
<feature type="transmembrane region" description="Helical" evidence="3">
    <location>
        <begin position="118"/>
        <end position="137"/>
    </location>
</feature>
<keyword evidence="3" id="KW-0472">Membrane</keyword>
<dbReference type="AlphaFoldDB" id="A0A0D2AUG6"/>
<dbReference type="PANTHER" id="PTHR11360">
    <property type="entry name" value="MONOCARBOXYLATE TRANSPORTER"/>
    <property type="match status" value="1"/>
</dbReference>
<dbReference type="CDD" id="cd17352">
    <property type="entry name" value="MFS_MCT_SLC16"/>
    <property type="match status" value="1"/>
</dbReference>
<feature type="transmembrane region" description="Helical" evidence="3">
    <location>
        <begin position="92"/>
        <end position="111"/>
    </location>
</feature>
<feature type="transmembrane region" description="Helical" evidence="3">
    <location>
        <begin position="210"/>
        <end position="232"/>
    </location>
</feature>
<protein>
    <recommendedName>
        <fullName evidence="6">Major facilitator superfamily (MFS) profile domain-containing protein</fullName>
    </recommendedName>
</protein>
<dbReference type="RefSeq" id="XP_016230589.1">
    <property type="nucleotide sequence ID" value="XM_016385645.1"/>
</dbReference>
<evidence type="ECO:0008006" key="6">
    <source>
        <dbReference type="Google" id="ProtNLM"/>
    </source>
</evidence>
<evidence type="ECO:0000313" key="5">
    <source>
        <dbReference type="Proteomes" id="UP000053328"/>
    </source>
</evidence>
<dbReference type="SUPFAM" id="SSF103473">
    <property type="entry name" value="MFS general substrate transporter"/>
    <property type="match status" value="1"/>
</dbReference>